<evidence type="ECO:0000313" key="1">
    <source>
        <dbReference type="WBParaSite" id="SSLN_0001066501-mRNA-1"/>
    </source>
</evidence>
<protein>
    <submittedName>
        <fullName evidence="1">Protein kinase domain-containing protein</fullName>
    </submittedName>
</protein>
<dbReference type="AlphaFoldDB" id="A0A183T1B8"/>
<sequence>LLADRITSDSIRPRNFNLEPFSHIGSDPNFFHSGLANDNSLLKHSCFLKRGHDLSPSAKALASPTATSAWFEHSNLFKVNVPSAHRHLLKGIQRHADEPTDPTVAEHRLTLAYTCGYFTTDMAER</sequence>
<reference evidence="1" key="1">
    <citation type="submission" date="2016-06" db="UniProtKB">
        <authorList>
            <consortium name="WormBaseParasite"/>
        </authorList>
    </citation>
    <scope>IDENTIFICATION</scope>
</reference>
<name>A0A183T1B8_SCHSO</name>
<dbReference type="WBParaSite" id="SSLN_0001066501-mRNA-1">
    <property type="protein sequence ID" value="SSLN_0001066501-mRNA-1"/>
    <property type="gene ID" value="SSLN_0001066501"/>
</dbReference>
<accession>A0A183T1B8</accession>
<proteinExistence type="predicted"/>
<organism evidence="1">
    <name type="scientific">Schistocephalus solidus</name>
    <name type="common">Tapeworm</name>
    <dbReference type="NCBI Taxonomy" id="70667"/>
    <lineage>
        <taxon>Eukaryota</taxon>
        <taxon>Metazoa</taxon>
        <taxon>Spiralia</taxon>
        <taxon>Lophotrochozoa</taxon>
        <taxon>Platyhelminthes</taxon>
        <taxon>Cestoda</taxon>
        <taxon>Eucestoda</taxon>
        <taxon>Diphyllobothriidea</taxon>
        <taxon>Diphyllobothriidae</taxon>
        <taxon>Schistocephalus</taxon>
    </lineage>
</organism>